<keyword evidence="2 5" id="KW-0378">Hydrolase</keyword>
<keyword evidence="6" id="KW-1185">Reference proteome</keyword>
<dbReference type="GO" id="GO:0008745">
    <property type="term" value="F:N-acetylmuramoyl-L-alanine amidase activity"/>
    <property type="evidence" value="ECO:0007669"/>
    <property type="project" value="UniProtKB-EC"/>
</dbReference>
<dbReference type="PATRIC" id="fig|1335616.4.peg.845"/>
<feature type="transmembrane region" description="Helical" evidence="3">
    <location>
        <begin position="21"/>
        <end position="40"/>
    </location>
</feature>
<dbReference type="InterPro" id="IPR002901">
    <property type="entry name" value="MGlyc_endo_b_GlcNAc-like_dom"/>
</dbReference>
<feature type="domain" description="Mannosyl-glycoprotein endo-beta-N-acetylglucosamidase-like" evidence="4">
    <location>
        <begin position="51"/>
        <end position="210"/>
    </location>
</feature>
<evidence type="ECO:0000313" key="6">
    <source>
        <dbReference type="Proteomes" id="UP000032279"/>
    </source>
</evidence>
<dbReference type="Gene3D" id="4.10.80.30">
    <property type="entry name" value="DNA polymerase, domain 6"/>
    <property type="match status" value="1"/>
</dbReference>
<dbReference type="RefSeq" id="WP_044010546.1">
    <property type="nucleotide sequence ID" value="NZ_AWTT01000016.1"/>
</dbReference>
<dbReference type="GO" id="GO:0004040">
    <property type="term" value="F:amidase activity"/>
    <property type="evidence" value="ECO:0007669"/>
    <property type="project" value="InterPro"/>
</dbReference>
<name>A0A0D0Y5G9_9LACO</name>
<dbReference type="EC" id="3.5.1.28" evidence="5"/>
<dbReference type="PANTHER" id="PTHR33308">
    <property type="entry name" value="PEPTIDOGLYCAN HYDROLASE FLGJ"/>
    <property type="match status" value="1"/>
</dbReference>
<evidence type="ECO:0000313" key="5">
    <source>
        <dbReference type="EMBL" id="KIS03543.1"/>
    </source>
</evidence>
<dbReference type="STRING" id="1335616.WDC_0845"/>
<keyword evidence="3" id="KW-1133">Transmembrane helix</keyword>
<sequence>MARKRKRRKKWTNFLFKRGHIRWLNLVVLILIIALAGYSVDQLHQLRERQQIVHRQANAKKLFIKQIAPESQTMMKEHNVLASITMAQAILESDWGSSTLAAKYYNLFGVKSSSTTNSQVLNTKEYENGSWIVIHGRFQVYSSWSASIQAHTMLMVNGTTDDQAKYANVIKATNYTDAAKALQEAGYATDPNYASKLIKVIQTYHLNKYDQVN</sequence>
<reference evidence="5 6" key="1">
    <citation type="submission" date="2013-08" db="EMBL/GenBank/DDBJ databases">
        <title>Lactobacillus wasatchii sp. WDC04, a late gas producing bacteria isolated from aged chedder cheese.</title>
        <authorList>
            <person name="Oberg C.J."/>
            <person name="Culumber M."/>
            <person name="McMahon D.J."/>
            <person name="Broadbent J.R."/>
            <person name="Oberg T.S."/>
            <person name="Ortaki F."/>
        </authorList>
    </citation>
    <scope>NUCLEOTIDE SEQUENCE [LARGE SCALE GENOMIC DNA]</scope>
    <source>
        <strain evidence="5 6">WDC04</strain>
    </source>
</reference>
<comment type="similarity">
    <text evidence="1">Belongs to the glycosyl hydrolase 73 family.</text>
</comment>
<dbReference type="Pfam" id="PF01832">
    <property type="entry name" value="Glucosaminidase"/>
    <property type="match status" value="1"/>
</dbReference>
<dbReference type="InterPro" id="IPR051056">
    <property type="entry name" value="Glycosyl_Hydrolase_73"/>
</dbReference>
<gene>
    <name evidence="5" type="primary">lys</name>
    <name evidence="5" type="ORF">WDC_0845</name>
</gene>
<comment type="caution">
    <text evidence="5">The sequence shown here is derived from an EMBL/GenBank/DDBJ whole genome shotgun (WGS) entry which is preliminary data.</text>
</comment>
<dbReference type="Gene3D" id="1.10.530.10">
    <property type="match status" value="1"/>
</dbReference>
<organism evidence="5 6">
    <name type="scientific">Paucilactobacillus wasatchensis</name>
    <dbReference type="NCBI Taxonomy" id="1335616"/>
    <lineage>
        <taxon>Bacteria</taxon>
        <taxon>Bacillati</taxon>
        <taxon>Bacillota</taxon>
        <taxon>Bacilli</taxon>
        <taxon>Lactobacillales</taxon>
        <taxon>Lactobacillaceae</taxon>
        <taxon>Paucilactobacillus</taxon>
    </lineage>
</organism>
<evidence type="ECO:0000259" key="4">
    <source>
        <dbReference type="SMART" id="SM00047"/>
    </source>
</evidence>
<dbReference type="SMART" id="SM00047">
    <property type="entry name" value="LYZ2"/>
    <property type="match status" value="1"/>
</dbReference>
<dbReference type="PANTHER" id="PTHR33308:SF10">
    <property type="entry name" value="EXO-GLUCOSAMINIDASE LYTG"/>
    <property type="match status" value="1"/>
</dbReference>
<dbReference type="EMBL" id="AWTT01000016">
    <property type="protein sequence ID" value="KIS03543.1"/>
    <property type="molecule type" value="Genomic_DNA"/>
</dbReference>
<dbReference type="AlphaFoldDB" id="A0A0D0Y5G9"/>
<protein>
    <submittedName>
        <fullName evidence="5">N-acetylmuramoyl-L-alanine amidase</fullName>
        <ecNumber evidence="5">3.5.1.28</ecNumber>
    </submittedName>
</protein>
<keyword evidence="3" id="KW-0472">Membrane</keyword>
<dbReference type="Proteomes" id="UP000032279">
    <property type="component" value="Unassembled WGS sequence"/>
</dbReference>
<evidence type="ECO:0000256" key="2">
    <source>
        <dbReference type="ARBA" id="ARBA00022801"/>
    </source>
</evidence>
<keyword evidence="3" id="KW-0812">Transmembrane</keyword>
<evidence type="ECO:0000256" key="3">
    <source>
        <dbReference type="SAM" id="Phobius"/>
    </source>
</evidence>
<evidence type="ECO:0000256" key="1">
    <source>
        <dbReference type="ARBA" id="ARBA00010266"/>
    </source>
</evidence>
<accession>A0A0D0Y5G9</accession>
<proteinExistence type="inferred from homology"/>